<protein>
    <submittedName>
        <fullName evidence="1">Uncharacterized protein</fullName>
    </submittedName>
</protein>
<gene>
    <name evidence="1" type="ORF">HELGO_WM1519</name>
</gene>
<proteinExistence type="predicted"/>
<name>A0A6S6TN33_9BACT</name>
<dbReference type="EMBL" id="CACVAP010000093">
    <property type="protein sequence ID" value="CAA6820675.1"/>
    <property type="molecule type" value="Genomic_DNA"/>
</dbReference>
<organism evidence="1">
    <name type="scientific">uncultured Sulfurovum sp</name>
    <dbReference type="NCBI Taxonomy" id="269237"/>
    <lineage>
        <taxon>Bacteria</taxon>
        <taxon>Pseudomonadati</taxon>
        <taxon>Campylobacterota</taxon>
        <taxon>Epsilonproteobacteria</taxon>
        <taxon>Campylobacterales</taxon>
        <taxon>Sulfurovaceae</taxon>
        <taxon>Sulfurovum</taxon>
        <taxon>environmental samples</taxon>
    </lineage>
</organism>
<accession>A0A6S6TN33</accession>
<evidence type="ECO:0000313" key="1">
    <source>
        <dbReference type="EMBL" id="CAA6820675.1"/>
    </source>
</evidence>
<sequence>MSEIILACDNNVCLKKDECERKRLYDSGAKPYKTFNGKPHKGCGKFIQISE</sequence>
<reference evidence="1" key="1">
    <citation type="submission" date="2020-01" db="EMBL/GenBank/DDBJ databases">
        <authorList>
            <person name="Meier V. D."/>
            <person name="Meier V D."/>
        </authorList>
    </citation>
    <scope>NUCLEOTIDE SEQUENCE</scope>
    <source>
        <strain evidence="1">HLG_WM_MAG_06</strain>
    </source>
</reference>
<dbReference type="AlphaFoldDB" id="A0A6S6TN33"/>